<dbReference type="InterPro" id="IPR036390">
    <property type="entry name" value="WH_DNA-bd_sf"/>
</dbReference>
<dbReference type="InterPro" id="IPR002481">
    <property type="entry name" value="FUR"/>
</dbReference>
<dbReference type="PANTHER" id="PTHR33202:SF22">
    <property type="entry name" value="HYDROGEN PEROXIDE SENSITIVE REPRESSOR"/>
    <property type="match status" value="1"/>
</dbReference>
<accession>A0A385SWB8</accession>
<proteinExistence type="predicted"/>
<evidence type="ECO:0000313" key="4">
    <source>
        <dbReference type="Proteomes" id="UP000266183"/>
    </source>
</evidence>
<keyword evidence="4" id="KW-1185">Reference proteome</keyword>
<dbReference type="GO" id="GO:0008270">
    <property type="term" value="F:zinc ion binding"/>
    <property type="evidence" value="ECO:0007669"/>
    <property type="project" value="TreeGrafter"/>
</dbReference>
<dbReference type="RefSeq" id="WP_119758099.1">
    <property type="nucleotide sequence ID" value="NZ_CP032382.1"/>
</dbReference>
<dbReference type="KEGG" id="chk:D4L85_31580"/>
<evidence type="ECO:0000256" key="1">
    <source>
        <dbReference type="PIRSR" id="PIRSR602481-1"/>
    </source>
</evidence>
<dbReference type="SUPFAM" id="SSF46785">
    <property type="entry name" value="Winged helix' DNA-binding domain"/>
    <property type="match status" value="1"/>
</dbReference>
<dbReference type="OrthoDB" id="594893at2"/>
<dbReference type="AlphaFoldDB" id="A0A385SWB8"/>
<dbReference type="InterPro" id="IPR036388">
    <property type="entry name" value="WH-like_DNA-bd_sf"/>
</dbReference>
<dbReference type="Proteomes" id="UP000266183">
    <property type="component" value="Chromosome"/>
</dbReference>
<dbReference type="GO" id="GO:0003700">
    <property type="term" value="F:DNA-binding transcription factor activity"/>
    <property type="evidence" value="ECO:0007669"/>
    <property type="project" value="InterPro"/>
</dbReference>
<dbReference type="PANTHER" id="PTHR33202">
    <property type="entry name" value="ZINC UPTAKE REGULATION PROTEIN"/>
    <property type="match status" value="1"/>
</dbReference>
<dbReference type="Gene3D" id="1.10.10.10">
    <property type="entry name" value="Winged helix-like DNA-binding domain superfamily/Winged helix DNA-binding domain"/>
    <property type="match status" value="1"/>
</dbReference>
<protein>
    <recommendedName>
        <fullName evidence="5">Transcriptional repressor</fullName>
    </recommendedName>
</protein>
<feature type="binding site" evidence="1">
    <location>
        <position position="130"/>
    </location>
    <ligand>
        <name>Zn(2+)</name>
        <dbReference type="ChEBI" id="CHEBI:29105"/>
    </ligand>
</feature>
<keyword evidence="1" id="KW-0862">Zinc</keyword>
<feature type="binding site" evidence="1">
    <location>
        <position position="98"/>
    </location>
    <ligand>
        <name>Zn(2+)</name>
        <dbReference type="ChEBI" id="CHEBI:29105"/>
    </ligand>
</feature>
<evidence type="ECO:0000313" key="3">
    <source>
        <dbReference type="EMBL" id="AYB34846.1"/>
    </source>
</evidence>
<comment type="cofactor">
    <cofactor evidence="1">
        <name>Zn(2+)</name>
        <dbReference type="ChEBI" id="CHEBI:29105"/>
    </cofactor>
    <text evidence="1">Binds 1 zinc ion per subunit.</text>
</comment>
<organism evidence="3 4">
    <name type="scientific">Chryseolinea soli</name>
    <dbReference type="NCBI Taxonomy" id="2321403"/>
    <lineage>
        <taxon>Bacteria</taxon>
        <taxon>Pseudomonadati</taxon>
        <taxon>Bacteroidota</taxon>
        <taxon>Cytophagia</taxon>
        <taxon>Cytophagales</taxon>
        <taxon>Fulvivirgaceae</taxon>
        <taxon>Chryseolinea</taxon>
    </lineage>
</organism>
<dbReference type="Pfam" id="PF01475">
    <property type="entry name" value="FUR"/>
    <property type="match status" value="1"/>
</dbReference>
<keyword evidence="1" id="KW-0479">Metal-binding</keyword>
<feature type="binding site" evidence="1">
    <location>
        <position position="133"/>
    </location>
    <ligand>
        <name>Zn(2+)</name>
        <dbReference type="ChEBI" id="CHEBI:29105"/>
    </ligand>
</feature>
<keyword evidence="2" id="KW-0408">Iron</keyword>
<sequence length="136" mass="15530">MVTKRNKIIADLEIHQTSCRKEIVKIFMDHSGIAFSEGEIRDQLRGEFDRTTVYRTIKILIKKNFIHQVICDQGVLKYALSTHDKTLDDHAHFQCTDCGKVFCLTGKIENVGAPPGYVVQQQILLIKGSCKKCRYS</sequence>
<reference evidence="4" key="1">
    <citation type="submission" date="2018-09" db="EMBL/GenBank/DDBJ databases">
        <title>Chryseolinea sp. KIS68-18 isolated from soil.</title>
        <authorList>
            <person name="Weon H.-Y."/>
            <person name="Kwon S.-W."/>
            <person name="Lee S.A."/>
        </authorList>
    </citation>
    <scope>NUCLEOTIDE SEQUENCE [LARGE SCALE GENOMIC DNA]</scope>
    <source>
        <strain evidence="4">KIS68-18</strain>
    </source>
</reference>
<feature type="binding site" evidence="1">
    <location>
        <position position="95"/>
    </location>
    <ligand>
        <name>Zn(2+)</name>
        <dbReference type="ChEBI" id="CHEBI:29105"/>
    </ligand>
</feature>
<dbReference type="GO" id="GO:0045892">
    <property type="term" value="P:negative regulation of DNA-templated transcription"/>
    <property type="evidence" value="ECO:0007669"/>
    <property type="project" value="TreeGrafter"/>
</dbReference>
<comment type="cofactor">
    <cofactor evidence="2">
        <name>Mn(2+)</name>
        <dbReference type="ChEBI" id="CHEBI:29035"/>
    </cofactor>
    <cofactor evidence="2">
        <name>Fe(2+)</name>
        <dbReference type="ChEBI" id="CHEBI:29033"/>
    </cofactor>
    <text evidence="2">Binds 1 Mn(2+) or Fe(2+) ion per subunit.</text>
</comment>
<dbReference type="EMBL" id="CP032382">
    <property type="protein sequence ID" value="AYB34846.1"/>
    <property type="molecule type" value="Genomic_DNA"/>
</dbReference>
<name>A0A385SWB8_9BACT</name>
<evidence type="ECO:0000256" key="2">
    <source>
        <dbReference type="PIRSR" id="PIRSR602481-2"/>
    </source>
</evidence>
<evidence type="ECO:0008006" key="5">
    <source>
        <dbReference type="Google" id="ProtNLM"/>
    </source>
</evidence>
<gene>
    <name evidence="3" type="ORF">D4L85_31580</name>
</gene>
<dbReference type="GO" id="GO:1900376">
    <property type="term" value="P:regulation of secondary metabolite biosynthetic process"/>
    <property type="evidence" value="ECO:0007669"/>
    <property type="project" value="TreeGrafter"/>
</dbReference>
<feature type="binding site" evidence="2">
    <location>
        <position position="109"/>
    </location>
    <ligand>
        <name>Fe cation</name>
        <dbReference type="ChEBI" id="CHEBI:24875"/>
    </ligand>
</feature>
<dbReference type="GO" id="GO:0000976">
    <property type="term" value="F:transcription cis-regulatory region binding"/>
    <property type="evidence" value="ECO:0007669"/>
    <property type="project" value="TreeGrafter"/>
</dbReference>